<dbReference type="HOGENOM" id="CLU_2572782_0_0_0"/>
<dbReference type="AlphaFoldDB" id="F2NMK7"/>
<keyword evidence="1" id="KW-0175">Coiled coil</keyword>
<dbReference type="eggNOG" id="ENOG5033GAQ">
    <property type="taxonomic scope" value="Bacteria"/>
</dbReference>
<dbReference type="Proteomes" id="UP000007030">
    <property type="component" value="Chromosome"/>
</dbReference>
<protein>
    <recommendedName>
        <fullName evidence="4">Septum formation initiator</fullName>
    </recommendedName>
</protein>
<sequence length="82" mass="8920">MKRTALRWGFLYALGLILVAVTGFVSQAEAERLEALQAQRQALAARLKALEAARAQALSPAVILAWAEAQGFIPMSVGRWEP</sequence>
<accession>F2NMK7</accession>
<evidence type="ECO:0000256" key="1">
    <source>
        <dbReference type="SAM" id="Coils"/>
    </source>
</evidence>
<gene>
    <name evidence="2" type="ordered locus">Marky_1442</name>
</gene>
<name>F2NMK7_MARHT</name>
<dbReference type="KEGG" id="mhd:Marky_1442"/>
<dbReference type="RefSeq" id="WP_013704224.1">
    <property type="nucleotide sequence ID" value="NC_015387.1"/>
</dbReference>
<dbReference type="EMBL" id="CP002630">
    <property type="protein sequence ID" value="AEB12177.1"/>
    <property type="molecule type" value="Genomic_DNA"/>
</dbReference>
<reference evidence="2 3" key="1">
    <citation type="journal article" date="2012" name="Stand. Genomic Sci.">
        <title>Complete genome sequence of the aerobic, heterotroph Marinithermus hydrothermalis type strain (T1(T)) from a deep-sea hydrothermal vent chimney.</title>
        <authorList>
            <person name="Copeland A."/>
            <person name="Gu W."/>
            <person name="Yasawong M."/>
            <person name="Lapidus A."/>
            <person name="Lucas S."/>
            <person name="Deshpande S."/>
            <person name="Pagani I."/>
            <person name="Tapia R."/>
            <person name="Cheng J.F."/>
            <person name="Goodwin L.A."/>
            <person name="Pitluck S."/>
            <person name="Liolios K."/>
            <person name="Ivanova N."/>
            <person name="Mavromatis K."/>
            <person name="Mikhailova N."/>
            <person name="Pati A."/>
            <person name="Chen A."/>
            <person name="Palaniappan K."/>
            <person name="Land M."/>
            <person name="Pan C."/>
            <person name="Brambilla E.M."/>
            <person name="Rohde M."/>
            <person name="Tindall B.J."/>
            <person name="Sikorski J."/>
            <person name="Goker M."/>
            <person name="Detter J.C."/>
            <person name="Bristow J."/>
            <person name="Eisen J.A."/>
            <person name="Markowitz V."/>
            <person name="Hugenholtz P."/>
            <person name="Kyrpides N.C."/>
            <person name="Klenk H.P."/>
            <person name="Woyke T."/>
        </authorList>
    </citation>
    <scope>NUCLEOTIDE SEQUENCE [LARGE SCALE GENOMIC DNA]</scope>
    <source>
        <strain evidence="3">DSM 14884 / JCM 11576 / T1</strain>
    </source>
</reference>
<evidence type="ECO:0000313" key="3">
    <source>
        <dbReference type="Proteomes" id="UP000007030"/>
    </source>
</evidence>
<proteinExistence type="predicted"/>
<organism evidence="2 3">
    <name type="scientific">Marinithermus hydrothermalis (strain DSM 14884 / JCM 11576 / T1)</name>
    <dbReference type="NCBI Taxonomy" id="869210"/>
    <lineage>
        <taxon>Bacteria</taxon>
        <taxon>Thermotogati</taxon>
        <taxon>Deinococcota</taxon>
        <taxon>Deinococci</taxon>
        <taxon>Thermales</taxon>
        <taxon>Thermaceae</taxon>
        <taxon>Marinithermus</taxon>
    </lineage>
</organism>
<evidence type="ECO:0000313" key="2">
    <source>
        <dbReference type="EMBL" id="AEB12177.1"/>
    </source>
</evidence>
<feature type="coiled-coil region" evidence="1">
    <location>
        <begin position="26"/>
        <end position="53"/>
    </location>
</feature>
<dbReference type="STRING" id="869210.Marky_1442"/>
<keyword evidence="3" id="KW-1185">Reference proteome</keyword>
<evidence type="ECO:0008006" key="4">
    <source>
        <dbReference type="Google" id="ProtNLM"/>
    </source>
</evidence>